<dbReference type="Proteomes" id="UP000663831">
    <property type="component" value="Unassembled WGS sequence"/>
</dbReference>
<accession>A0A8H3A6V1</accession>
<reference evidence="2" key="1">
    <citation type="submission" date="2021-01" db="EMBL/GenBank/DDBJ databases">
        <authorList>
            <person name="Kaushik A."/>
        </authorList>
    </citation>
    <scope>NUCLEOTIDE SEQUENCE</scope>
    <source>
        <strain evidence="2">AG3-1AP</strain>
    </source>
</reference>
<feature type="region of interest" description="Disordered" evidence="1">
    <location>
        <begin position="104"/>
        <end position="124"/>
    </location>
</feature>
<evidence type="ECO:0000313" key="3">
    <source>
        <dbReference type="Proteomes" id="UP000663831"/>
    </source>
</evidence>
<dbReference type="AlphaFoldDB" id="A0A8H3A6V1"/>
<protein>
    <submittedName>
        <fullName evidence="2">Uncharacterized protein</fullName>
    </submittedName>
</protein>
<proteinExistence type="predicted"/>
<sequence length="142" mass="15433">MGCRIFANMSPSVASSPCSAAPSMLQWFPSIAPSNLSKKPGERESVWFSLGTTIRPLTSRYKSRTSPPRPCQSQTDPSYLRPSTGNPYWLISVGDLDLGLIPDDIAESGGPTRQVMRSPAKVDSSIPRLLHTDADGWRANAQ</sequence>
<evidence type="ECO:0000313" key="2">
    <source>
        <dbReference type="EMBL" id="CAE6390711.1"/>
    </source>
</evidence>
<organism evidence="2 3">
    <name type="scientific">Rhizoctonia solani</name>
    <dbReference type="NCBI Taxonomy" id="456999"/>
    <lineage>
        <taxon>Eukaryota</taxon>
        <taxon>Fungi</taxon>
        <taxon>Dikarya</taxon>
        <taxon>Basidiomycota</taxon>
        <taxon>Agaricomycotina</taxon>
        <taxon>Agaricomycetes</taxon>
        <taxon>Cantharellales</taxon>
        <taxon>Ceratobasidiaceae</taxon>
        <taxon>Rhizoctonia</taxon>
    </lineage>
</organism>
<gene>
    <name evidence="2" type="ORF">RDB_LOCUS8282</name>
</gene>
<feature type="region of interest" description="Disordered" evidence="1">
    <location>
        <begin position="58"/>
        <end position="82"/>
    </location>
</feature>
<dbReference type="EMBL" id="CAJMWV010000369">
    <property type="protein sequence ID" value="CAE6390711.1"/>
    <property type="molecule type" value="Genomic_DNA"/>
</dbReference>
<comment type="caution">
    <text evidence="2">The sequence shown here is derived from an EMBL/GenBank/DDBJ whole genome shotgun (WGS) entry which is preliminary data.</text>
</comment>
<name>A0A8H3A6V1_9AGAM</name>
<evidence type="ECO:0000256" key="1">
    <source>
        <dbReference type="SAM" id="MobiDB-lite"/>
    </source>
</evidence>
<feature type="compositionally biased region" description="Polar residues" evidence="1">
    <location>
        <begin position="71"/>
        <end position="82"/>
    </location>
</feature>